<sequence length="208" mass="22238">MPSTRSELVTAAVHYLYALSQNLTPAEEISGAVESEAAAELEEVLHEQGRTRAEVLNVFALIAATRAELTAGSAVPFSKDAYDAARARAVRGLEFAGLAGHQIWPPTSQTVRKRLGTNFWNDALSSLGFPTSGGGRRRGAFHYSPEAFRSAVSDFLTDAHAAGGAESFSRYEAWAKDERAAGRARPSGASVRNHFGSWNDAKAAAEQV</sequence>
<proteinExistence type="predicted"/>
<comment type="caution">
    <text evidence="1">The sequence shown here is derived from an EMBL/GenBank/DDBJ whole genome shotgun (WGS) entry which is preliminary data.</text>
</comment>
<dbReference type="Proteomes" id="UP000235703">
    <property type="component" value="Unassembled WGS sequence"/>
</dbReference>
<dbReference type="RefSeq" id="WP_102160121.1">
    <property type="nucleotide sequence ID" value="NZ_PNFZ01000001.1"/>
</dbReference>
<evidence type="ECO:0000313" key="2">
    <source>
        <dbReference type="Proteomes" id="UP000235703"/>
    </source>
</evidence>
<organism evidence="1 2">
    <name type="scientific">Brevibacterium luteolum</name>
    <dbReference type="NCBI Taxonomy" id="199591"/>
    <lineage>
        <taxon>Bacteria</taxon>
        <taxon>Bacillati</taxon>
        <taxon>Actinomycetota</taxon>
        <taxon>Actinomycetes</taxon>
        <taxon>Micrococcales</taxon>
        <taxon>Brevibacteriaceae</taxon>
        <taxon>Brevibacterium</taxon>
    </lineage>
</organism>
<keyword evidence="2" id="KW-1185">Reference proteome</keyword>
<reference evidence="1 2" key="1">
    <citation type="submission" date="2017-09" db="EMBL/GenBank/DDBJ databases">
        <title>Bacterial strain isolated from the female urinary microbiota.</title>
        <authorList>
            <person name="Thomas-White K."/>
            <person name="Kumar N."/>
            <person name="Forster S."/>
            <person name="Putonti C."/>
            <person name="Lawley T."/>
            <person name="Wolfe A.J."/>
        </authorList>
    </citation>
    <scope>NUCLEOTIDE SEQUENCE [LARGE SCALE GENOMIC DNA]</scope>
    <source>
        <strain evidence="1 2">UMB0680</strain>
    </source>
</reference>
<dbReference type="OrthoDB" id="3268642at2"/>
<dbReference type="EMBL" id="PNFZ01000001">
    <property type="protein sequence ID" value="PMB99250.1"/>
    <property type="molecule type" value="Genomic_DNA"/>
</dbReference>
<protein>
    <submittedName>
        <fullName evidence="1">Uncharacterized protein</fullName>
    </submittedName>
</protein>
<gene>
    <name evidence="1" type="ORF">CJ198_01555</name>
</gene>
<dbReference type="AlphaFoldDB" id="A0A2N6PKM5"/>
<accession>A0A2N6PKM5</accession>
<name>A0A2N6PKM5_9MICO</name>
<evidence type="ECO:0000313" key="1">
    <source>
        <dbReference type="EMBL" id="PMB99250.1"/>
    </source>
</evidence>